<protein>
    <submittedName>
        <fullName evidence="1">Uncharacterized protein</fullName>
    </submittedName>
</protein>
<evidence type="ECO:0000313" key="1">
    <source>
        <dbReference type="EMBL" id="QHS77992.1"/>
    </source>
</evidence>
<name>A0A6C0AE83_9ZZZZ</name>
<accession>A0A6C0AE83</accession>
<dbReference type="SUPFAM" id="SSF52799">
    <property type="entry name" value="(Phosphotyrosine protein) phosphatases II"/>
    <property type="match status" value="1"/>
</dbReference>
<dbReference type="InterPro" id="IPR029021">
    <property type="entry name" value="Prot-tyrosine_phosphatase-like"/>
</dbReference>
<proteinExistence type="predicted"/>
<dbReference type="EMBL" id="MN740594">
    <property type="protein sequence ID" value="QHS77992.1"/>
    <property type="molecule type" value="Genomic_DNA"/>
</dbReference>
<organism evidence="1">
    <name type="scientific">viral metagenome</name>
    <dbReference type="NCBI Taxonomy" id="1070528"/>
    <lineage>
        <taxon>unclassified sequences</taxon>
        <taxon>metagenomes</taxon>
        <taxon>organismal metagenomes</taxon>
    </lineage>
</organism>
<dbReference type="Gene3D" id="3.90.190.10">
    <property type="entry name" value="Protein tyrosine phosphatase superfamily"/>
    <property type="match status" value="1"/>
</dbReference>
<reference evidence="1" key="1">
    <citation type="journal article" date="2020" name="Nature">
        <title>Giant virus diversity and host interactions through global metagenomics.</title>
        <authorList>
            <person name="Schulz F."/>
            <person name="Roux S."/>
            <person name="Paez-Espino D."/>
            <person name="Jungbluth S."/>
            <person name="Walsh D.A."/>
            <person name="Denef V.J."/>
            <person name="McMahon K.D."/>
            <person name="Konstantinidis K.T."/>
            <person name="Eloe-Fadrosh E.A."/>
            <person name="Kyrpides N.C."/>
            <person name="Woyke T."/>
        </authorList>
    </citation>
    <scope>NUCLEOTIDE SEQUENCE</scope>
    <source>
        <strain evidence="1">GVMAG-S-1021933-23</strain>
    </source>
</reference>
<sequence>MYKIYDYLYFSKFSEINNDILKKLNITCIINLSQMIFEIENIEIFHINIPDYDDTNISKYFNKTNKFITNNFMKRKKYLFVVWDVFLGVQQ</sequence>
<dbReference type="AlphaFoldDB" id="A0A6C0AE83"/>